<evidence type="ECO:0000256" key="2">
    <source>
        <dbReference type="ARBA" id="ARBA00023239"/>
    </source>
</evidence>
<dbReference type="CDD" id="cd00408">
    <property type="entry name" value="DHDPS-like"/>
    <property type="match status" value="1"/>
</dbReference>
<dbReference type="InterPro" id="IPR013785">
    <property type="entry name" value="Aldolase_TIM"/>
</dbReference>
<keyword evidence="5" id="KW-1185">Reference proteome</keyword>
<organism evidence="4 5">
    <name type="scientific">Aeromicrobium piscarium</name>
    <dbReference type="NCBI Taxonomy" id="2590901"/>
    <lineage>
        <taxon>Bacteria</taxon>
        <taxon>Bacillati</taxon>
        <taxon>Actinomycetota</taxon>
        <taxon>Actinomycetes</taxon>
        <taxon>Propionibacteriales</taxon>
        <taxon>Nocardioidaceae</taxon>
        <taxon>Aeromicrobium</taxon>
    </lineage>
</organism>
<sequence>MGRPVIAASPREDRSTPLEPGVWAVMPTPFTGSSQDLDERSLIRMTEFYGACEVTGITVLGVFGEAASLTVEERRRILSSVIEASDLPLVVGIASLSTRPAIEEIQQAQAVAGERLRAVMVHVNSAQPDRVIAHLQEISIATGAPIVLQNYPVASGVSIALDDLIDVVRACPFVCAVKAEAPPTAMAIARIAEETTVSIFGGLGGQSLLDELAAGAAGAMTGFSFPEVLVACVGAWLAGDEDGAWQALTPYLPLINYEQQPRIALALRKDLLTRRGLLTERTVRPPAAGFPTQLTTVADGHIARAERLGRDN</sequence>
<evidence type="ECO:0000313" key="5">
    <source>
        <dbReference type="Proteomes" id="UP000316988"/>
    </source>
</evidence>
<dbReference type="OrthoDB" id="9778880at2"/>
<dbReference type="PANTHER" id="PTHR12128:SF66">
    <property type="entry name" value="4-HYDROXY-2-OXOGLUTARATE ALDOLASE, MITOCHONDRIAL"/>
    <property type="match status" value="1"/>
</dbReference>
<keyword evidence="2" id="KW-0456">Lyase</keyword>
<dbReference type="PANTHER" id="PTHR12128">
    <property type="entry name" value="DIHYDRODIPICOLINATE SYNTHASE"/>
    <property type="match status" value="1"/>
</dbReference>
<evidence type="ECO:0000256" key="3">
    <source>
        <dbReference type="SAM" id="MobiDB-lite"/>
    </source>
</evidence>
<gene>
    <name evidence="4" type="ORF">FNM00_06150</name>
</gene>
<dbReference type="GO" id="GO:0008840">
    <property type="term" value="F:4-hydroxy-tetrahydrodipicolinate synthase activity"/>
    <property type="evidence" value="ECO:0007669"/>
    <property type="project" value="TreeGrafter"/>
</dbReference>
<feature type="region of interest" description="Disordered" evidence="3">
    <location>
        <begin position="1"/>
        <end position="20"/>
    </location>
</feature>
<proteinExistence type="inferred from homology"/>
<dbReference type="AlphaFoldDB" id="A0A554SG05"/>
<dbReference type="SUPFAM" id="SSF51569">
    <property type="entry name" value="Aldolase"/>
    <property type="match status" value="1"/>
</dbReference>
<reference evidence="4 5" key="1">
    <citation type="submission" date="2019-07" db="EMBL/GenBank/DDBJ databases">
        <authorList>
            <person name="Zhao L.H."/>
        </authorList>
    </citation>
    <scope>NUCLEOTIDE SEQUENCE [LARGE SCALE GENOMIC DNA]</scope>
    <source>
        <strain evidence="4 5">Co35</strain>
    </source>
</reference>
<name>A0A554SG05_9ACTN</name>
<dbReference type="RefSeq" id="WP_143912462.1">
    <property type="nucleotide sequence ID" value="NZ_VLNT01000003.1"/>
</dbReference>
<dbReference type="InterPro" id="IPR002220">
    <property type="entry name" value="DapA-like"/>
</dbReference>
<evidence type="ECO:0000313" key="4">
    <source>
        <dbReference type="EMBL" id="TSD65278.1"/>
    </source>
</evidence>
<comment type="similarity">
    <text evidence="1">Belongs to the DapA family.</text>
</comment>
<evidence type="ECO:0000256" key="1">
    <source>
        <dbReference type="ARBA" id="ARBA00007592"/>
    </source>
</evidence>
<accession>A0A554SG05</accession>
<dbReference type="EMBL" id="VLNT01000003">
    <property type="protein sequence ID" value="TSD65278.1"/>
    <property type="molecule type" value="Genomic_DNA"/>
</dbReference>
<dbReference type="Proteomes" id="UP000316988">
    <property type="component" value="Unassembled WGS sequence"/>
</dbReference>
<dbReference type="SMART" id="SM01130">
    <property type="entry name" value="DHDPS"/>
    <property type="match status" value="1"/>
</dbReference>
<dbReference type="Pfam" id="PF00701">
    <property type="entry name" value="DHDPS"/>
    <property type="match status" value="1"/>
</dbReference>
<dbReference type="GO" id="GO:0005829">
    <property type="term" value="C:cytosol"/>
    <property type="evidence" value="ECO:0007669"/>
    <property type="project" value="TreeGrafter"/>
</dbReference>
<dbReference type="PRINTS" id="PR00146">
    <property type="entry name" value="DHPICSNTHASE"/>
</dbReference>
<protein>
    <submittedName>
        <fullName evidence="4">Dihydrodipicolinate synthase family protein</fullName>
    </submittedName>
</protein>
<dbReference type="Gene3D" id="3.20.20.70">
    <property type="entry name" value="Aldolase class I"/>
    <property type="match status" value="1"/>
</dbReference>
<comment type="caution">
    <text evidence="4">The sequence shown here is derived from an EMBL/GenBank/DDBJ whole genome shotgun (WGS) entry which is preliminary data.</text>
</comment>